<evidence type="ECO:0000256" key="5">
    <source>
        <dbReference type="ARBA" id="ARBA00022840"/>
    </source>
</evidence>
<sequence>MSVDTKKVIYTMMQVSKRHGTKTVLKDISLSYYYGAKIGVLGLNGSGKSTLLRIMAGVDNEFAGETILSDGYSIGYLPQEPLLDENRTVLELVEEGAGQVAALMKEYNAINEKFAEPMDDDAMNKLIERQGEVQDLLDRMDGWDIDARLEMAMDALRCPPPDAKVAVLSGGERRRVALCKLLLQKPDILLLDEPTNHLDAESVAWLEQHLKQYAGTIIAVTHDRYFLDNVAGWILELDRGEGIPWKGNYSSWLEQKQKRLADEEKQESQRQKTLERELDWIRMSPKGRHAKSKARISAYEEMLGRSNEQMDRDLQIFIPSGPRLGNLVIETDGVSKAFEDKLLVEDMSFNLQPGSIVGIIGPNGAGKTTLFRMISGEETPDKGNIRVGETVKLGYADQHRGSLESGKSIWEVISGGQDIVMVGGREVNSRAYVARFNFSGADQQKKVEVLSGGERNRVHLAQMLKSEANVLLLDEPTNDLDVNTIRALEEGLANFAGCALIISHDRWFLDRTCTHILAFEGDAEVVFFDGNFTEYEEDKKRRLGADALIPKRMKYRRLTRQ</sequence>
<comment type="subunit">
    <text evidence="7">Monomer. Probably contacts ribosomal proteins L1, L5, L33 and S7, the 16S and 23S rRNA and the P-site containing tRNA(fMet).</text>
</comment>
<keyword evidence="7" id="KW-0648">Protein biosynthesis</keyword>
<dbReference type="InterPro" id="IPR022374">
    <property type="entry name" value="EttA"/>
</dbReference>
<evidence type="ECO:0000259" key="8">
    <source>
        <dbReference type="PROSITE" id="PS50893"/>
    </source>
</evidence>
<keyword evidence="10" id="KW-1185">Reference proteome</keyword>
<dbReference type="NCBIfam" id="TIGR03719">
    <property type="entry name" value="ABC_ABC_ChvD"/>
    <property type="match status" value="1"/>
</dbReference>
<feature type="domain" description="ABC transporter" evidence="8">
    <location>
        <begin position="3"/>
        <end position="264"/>
    </location>
</feature>
<dbReference type="RefSeq" id="WP_265425803.1">
    <property type="nucleotide sequence ID" value="NZ_JAPFPW010000017.1"/>
</dbReference>
<reference evidence="9 10" key="1">
    <citation type="submission" date="2022-11" db="EMBL/GenBank/DDBJ databases">
        <title>Desulfobotulus tamanensis H1 sp. nov. - anaerobic, alkaliphilic, sulphate reducing bacterium isolated from terrestrial mud volcano.</title>
        <authorList>
            <person name="Frolova A."/>
            <person name="Merkel A.Y."/>
            <person name="Slobodkin A.I."/>
        </authorList>
    </citation>
    <scope>NUCLEOTIDE SEQUENCE [LARGE SCALE GENOMIC DNA]</scope>
    <source>
        <strain evidence="9 10">H1</strain>
    </source>
</reference>
<evidence type="ECO:0000313" key="9">
    <source>
        <dbReference type="EMBL" id="MCW7754890.1"/>
    </source>
</evidence>
<comment type="function">
    <text evidence="7">A translation factor that gates the progression of the 70S ribosomal initiation complex (IC, containing tRNA(fMet) in the P-site) into the translation elongation cycle by using a mechanism sensitive to the ATP/ADP ratio. Binds to the 70S ribosome E-site where it modulates the state of the translating ribosome during subunit translocation. ATP hydrolysis probably frees it from the ribosome, which can enter the elongation phase.</text>
</comment>
<evidence type="ECO:0000256" key="2">
    <source>
        <dbReference type="ARBA" id="ARBA00022555"/>
    </source>
</evidence>
<name>A0ABT3NBU5_9BACT</name>
<accession>A0ABT3NBU5</accession>
<protein>
    <recommendedName>
        <fullName evidence="7">Energy-dependent translational throttle protein EttA</fullName>
        <ecNumber evidence="7">3.6.1.-</ecNumber>
    </recommendedName>
    <alternativeName>
        <fullName evidence="7">Translational regulatory factor EttA</fullName>
    </alternativeName>
</protein>
<keyword evidence="7" id="KW-0677">Repeat</keyword>
<comment type="domain">
    <text evidence="7">The P-site tRNA interaction motif (PtIM domain) probably interacts with the P-site tRNA(fMet) as well as the 23S rRNA.</text>
</comment>
<evidence type="ECO:0000313" key="10">
    <source>
        <dbReference type="Proteomes" id="UP001209681"/>
    </source>
</evidence>
<evidence type="ECO:0000256" key="4">
    <source>
        <dbReference type="ARBA" id="ARBA00022741"/>
    </source>
</evidence>
<dbReference type="PROSITE" id="PS50893">
    <property type="entry name" value="ABC_TRANSPORTER_2"/>
    <property type="match status" value="2"/>
</dbReference>
<evidence type="ECO:0000256" key="3">
    <source>
        <dbReference type="ARBA" id="ARBA00022730"/>
    </source>
</evidence>
<dbReference type="PANTHER" id="PTHR43858">
    <property type="entry name" value="ENERGY-DEPENDENT TRANSLATIONAL THROTTLE PROTEIN ETTA"/>
    <property type="match status" value="1"/>
</dbReference>
<dbReference type="Gene3D" id="3.40.50.300">
    <property type="entry name" value="P-loop containing nucleotide triphosphate hydrolases"/>
    <property type="match status" value="2"/>
</dbReference>
<dbReference type="Pfam" id="PF00005">
    <property type="entry name" value="ABC_tran"/>
    <property type="match status" value="2"/>
</dbReference>
<dbReference type="NCBIfam" id="NF008775">
    <property type="entry name" value="PRK11819.1"/>
    <property type="match status" value="1"/>
</dbReference>
<keyword evidence="2 7" id="KW-0820">tRNA-binding</keyword>
<keyword evidence="7" id="KW-0963">Cytoplasm</keyword>
<dbReference type="SMART" id="SM00382">
    <property type="entry name" value="AAA"/>
    <property type="match status" value="2"/>
</dbReference>
<dbReference type="Proteomes" id="UP001209681">
    <property type="component" value="Unassembled WGS sequence"/>
</dbReference>
<feature type="region of interest" description="PtIM" evidence="7">
    <location>
        <begin position="247"/>
        <end position="327"/>
    </location>
</feature>
<dbReference type="InterPro" id="IPR003439">
    <property type="entry name" value="ABC_transporter-like_ATP-bd"/>
</dbReference>
<keyword evidence="7" id="KW-0378">Hydrolase</keyword>
<comment type="caution">
    <text evidence="7">Lacks conserved residue(s) required for the propagation of feature annotation.</text>
</comment>
<feature type="binding site" evidence="7">
    <location>
        <begin position="361"/>
        <end position="368"/>
    </location>
    <ligand>
        <name>ATP</name>
        <dbReference type="ChEBI" id="CHEBI:30616"/>
        <label>2</label>
    </ligand>
</feature>
<dbReference type="EMBL" id="JAPFPW010000017">
    <property type="protein sequence ID" value="MCW7754890.1"/>
    <property type="molecule type" value="Genomic_DNA"/>
</dbReference>
<comment type="similarity">
    <text evidence="1 7">Belongs to the ABC transporter superfamily. ABCF family. Translational throttle EttA subfamily.</text>
</comment>
<keyword evidence="5 7" id="KW-0067">ATP-binding</keyword>
<comment type="subcellular location">
    <subcellularLocation>
        <location evidence="7">Cytoplasm</location>
    </subcellularLocation>
    <text evidence="7">Associates with ribosomes and polysomes.</text>
</comment>
<organism evidence="9 10">
    <name type="scientific">Desulfobotulus pelophilus</name>
    <dbReference type="NCBI Taxonomy" id="2823377"/>
    <lineage>
        <taxon>Bacteria</taxon>
        <taxon>Pseudomonadati</taxon>
        <taxon>Thermodesulfobacteriota</taxon>
        <taxon>Desulfobacteria</taxon>
        <taxon>Desulfobacterales</taxon>
        <taxon>Desulfobacteraceae</taxon>
        <taxon>Desulfobotulus</taxon>
    </lineage>
</organism>
<feature type="domain" description="ABC transporter" evidence="8">
    <location>
        <begin position="329"/>
        <end position="555"/>
    </location>
</feature>
<evidence type="ECO:0000256" key="6">
    <source>
        <dbReference type="ARBA" id="ARBA00022845"/>
    </source>
</evidence>
<dbReference type="InterPro" id="IPR032781">
    <property type="entry name" value="ABC_tran_Xtn"/>
</dbReference>
<keyword evidence="3 7" id="KW-0699">rRNA-binding</keyword>
<dbReference type="InterPro" id="IPR017871">
    <property type="entry name" value="ABC_transporter-like_CS"/>
</dbReference>
<dbReference type="SUPFAM" id="SSF52540">
    <property type="entry name" value="P-loop containing nucleoside triphosphate hydrolases"/>
    <property type="match status" value="2"/>
</dbReference>
<comment type="domain">
    <text evidence="7">The arm domain is inserted in the first ABC transporter domain. Probably contacts ribosomal protein L1.</text>
</comment>
<keyword evidence="4 7" id="KW-0547">Nucleotide-binding</keyword>
<dbReference type="InterPro" id="IPR027417">
    <property type="entry name" value="P-loop_NTPase"/>
</dbReference>
<dbReference type="Pfam" id="PF12848">
    <property type="entry name" value="ABC_tran_Xtn"/>
    <property type="match status" value="1"/>
</dbReference>
<comment type="catalytic activity">
    <reaction evidence="7">
        <text>ATP + H2O = ADP + phosphate + H(+)</text>
        <dbReference type="Rhea" id="RHEA:13065"/>
        <dbReference type="ChEBI" id="CHEBI:15377"/>
        <dbReference type="ChEBI" id="CHEBI:15378"/>
        <dbReference type="ChEBI" id="CHEBI:30616"/>
        <dbReference type="ChEBI" id="CHEBI:43474"/>
        <dbReference type="ChEBI" id="CHEBI:456216"/>
    </reaction>
</comment>
<dbReference type="PROSITE" id="PS00211">
    <property type="entry name" value="ABC_TRANSPORTER_1"/>
    <property type="match status" value="1"/>
</dbReference>
<comment type="caution">
    <text evidence="9">The sequence shown here is derived from an EMBL/GenBank/DDBJ whole genome shotgun (WGS) entry which is preliminary data.</text>
</comment>
<dbReference type="PANTHER" id="PTHR43858:SF1">
    <property type="entry name" value="ABC TRANSPORTER-RELATED PROTEIN"/>
    <property type="match status" value="1"/>
</dbReference>
<dbReference type="CDD" id="cd03221">
    <property type="entry name" value="ABCF_EF-3"/>
    <property type="match status" value="2"/>
</dbReference>
<dbReference type="HAMAP" id="MF_00847">
    <property type="entry name" value="EttA"/>
    <property type="match status" value="1"/>
</dbReference>
<keyword evidence="7" id="KW-0694">RNA-binding</keyword>
<evidence type="ECO:0000256" key="1">
    <source>
        <dbReference type="ARBA" id="ARBA00005868"/>
    </source>
</evidence>
<dbReference type="InterPro" id="IPR003593">
    <property type="entry name" value="AAA+_ATPase"/>
</dbReference>
<keyword evidence="6 7" id="KW-0810">Translation regulation</keyword>
<gene>
    <name evidence="7 9" type="primary">ettA</name>
    <name evidence="9" type="ORF">OOT00_12935</name>
</gene>
<evidence type="ECO:0000256" key="7">
    <source>
        <dbReference type="HAMAP-Rule" id="MF_00847"/>
    </source>
</evidence>
<proteinExistence type="inferred from homology"/>
<dbReference type="EC" id="3.6.1.-" evidence="7"/>